<protein>
    <recommendedName>
        <fullName evidence="4">DUF3168 domain-containing protein</fullName>
    </recommendedName>
</protein>
<dbReference type="Proteomes" id="UP001549047">
    <property type="component" value="Unassembled WGS sequence"/>
</dbReference>
<organism evidence="2 3">
    <name type="scientific">Rhizobium aquaticum</name>
    <dbReference type="NCBI Taxonomy" id="1549636"/>
    <lineage>
        <taxon>Bacteria</taxon>
        <taxon>Pseudomonadati</taxon>
        <taxon>Pseudomonadota</taxon>
        <taxon>Alphaproteobacteria</taxon>
        <taxon>Hyphomicrobiales</taxon>
        <taxon>Rhizobiaceae</taxon>
        <taxon>Rhizobium/Agrobacterium group</taxon>
        <taxon>Rhizobium</taxon>
    </lineage>
</organism>
<evidence type="ECO:0000313" key="2">
    <source>
        <dbReference type="EMBL" id="MET3613270.1"/>
    </source>
</evidence>
<dbReference type="Pfam" id="PF11367">
    <property type="entry name" value="Tail_completion_gp17"/>
    <property type="match status" value="1"/>
</dbReference>
<proteinExistence type="predicted"/>
<dbReference type="EMBL" id="JBEPMB010000001">
    <property type="protein sequence ID" value="MET3613270.1"/>
    <property type="molecule type" value="Genomic_DNA"/>
</dbReference>
<dbReference type="InterPro" id="IPR053745">
    <property type="entry name" value="Viral_Tail_Comp_sf"/>
</dbReference>
<keyword evidence="3" id="KW-1185">Reference proteome</keyword>
<accession>A0ABV2IXR1</accession>
<name>A0ABV2IXR1_9HYPH</name>
<evidence type="ECO:0000313" key="3">
    <source>
        <dbReference type="Proteomes" id="UP001549047"/>
    </source>
</evidence>
<gene>
    <name evidence="2" type="ORF">ABID16_001575</name>
</gene>
<reference evidence="2 3" key="1">
    <citation type="submission" date="2024-06" db="EMBL/GenBank/DDBJ databases">
        <title>Genomic Encyclopedia of Type Strains, Phase IV (KMG-IV): sequencing the most valuable type-strain genomes for metagenomic binning, comparative biology and taxonomic classification.</title>
        <authorList>
            <person name="Goeker M."/>
        </authorList>
    </citation>
    <scope>NUCLEOTIDE SEQUENCE [LARGE SCALE GENOMIC DNA]</scope>
    <source>
        <strain evidence="2 3">DSM 29780</strain>
    </source>
</reference>
<evidence type="ECO:0008006" key="4">
    <source>
        <dbReference type="Google" id="ProtNLM"/>
    </source>
</evidence>
<sequence>MTDPQSALSAAVVAALNANAALTAIIGPNAIHDRLLTRAAMPYVVLRDIVSTEWGADNDGGLEHQIALDAWSSLAGHREAQAIAGLVRASLDNAALTLSGGVTLVSLLHVKTRTRREAKTDAHVAEMVFRAVTTNG</sequence>
<comment type="caution">
    <text evidence="2">The sequence shown here is derived from an EMBL/GenBank/DDBJ whole genome shotgun (WGS) entry which is preliminary data.</text>
</comment>
<dbReference type="InterPro" id="IPR021508">
    <property type="entry name" value="Gp17-like"/>
</dbReference>
<feature type="chain" id="PRO_5046789385" description="DUF3168 domain-containing protein" evidence="1">
    <location>
        <begin position="21"/>
        <end position="136"/>
    </location>
</feature>
<evidence type="ECO:0000256" key="1">
    <source>
        <dbReference type="SAM" id="SignalP"/>
    </source>
</evidence>
<dbReference type="RefSeq" id="WP_354555750.1">
    <property type="nucleotide sequence ID" value="NZ_JBEPMB010000001.1"/>
</dbReference>
<dbReference type="Gene3D" id="3.30.2000.30">
    <property type="match status" value="1"/>
</dbReference>
<feature type="signal peptide" evidence="1">
    <location>
        <begin position="1"/>
        <end position="20"/>
    </location>
</feature>
<keyword evidence="1" id="KW-0732">Signal</keyword>